<evidence type="ECO:0000313" key="2">
    <source>
        <dbReference type="Proteomes" id="UP000309016"/>
    </source>
</evidence>
<dbReference type="KEGG" id="afla:FHG64_04240"/>
<sequence length="172" mass="19872">MMRVAGLFIIFLFTSWLGKAQEIPAVRDTPDFIIERLEIRPSLTILGPEIPNTGRFRIREVNFDTSSDRKEVDIAALMAEEKQMKRRTVELAPPVQVPQAPGSNLTTRNNDFQMGTRFFNQSFSPELQTRGTRNSVYRNAAETTGATYLNSFHNPFLRSRVYSPYNRGYYYY</sequence>
<protein>
    <submittedName>
        <fullName evidence="1">Uncharacterized protein</fullName>
    </submittedName>
</protein>
<reference evidence="1 2" key="1">
    <citation type="submission" date="2019-06" db="EMBL/GenBank/DDBJ databases">
        <title>Complete genome sequence of Antarcticibacterium flavum KCTC 52984T from an Antarctic marine sediment.</title>
        <authorList>
            <person name="Lee Y.M."/>
            <person name="Shin S.C."/>
        </authorList>
    </citation>
    <scope>NUCLEOTIDE SEQUENCE [LARGE SCALE GENOMIC DNA]</scope>
    <source>
        <strain evidence="1 2">KCTC 52984</strain>
    </source>
</reference>
<gene>
    <name evidence="1" type="ORF">FHG64_04240</name>
</gene>
<proteinExistence type="predicted"/>
<dbReference type="EMBL" id="CP040812">
    <property type="protein sequence ID" value="QCY68664.1"/>
    <property type="molecule type" value="Genomic_DNA"/>
</dbReference>
<dbReference type="Proteomes" id="UP000309016">
    <property type="component" value="Chromosome"/>
</dbReference>
<keyword evidence="2" id="KW-1185">Reference proteome</keyword>
<organism evidence="1 2">
    <name type="scientific">Antarcticibacterium flavum</name>
    <dbReference type="NCBI Taxonomy" id="2058175"/>
    <lineage>
        <taxon>Bacteria</taxon>
        <taxon>Pseudomonadati</taxon>
        <taxon>Bacteroidota</taxon>
        <taxon>Flavobacteriia</taxon>
        <taxon>Flavobacteriales</taxon>
        <taxon>Flavobacteriaceae</taxon>
        <taxon>Antarcticibacterium</taxon>
    </lineage>
</organism>
<dbReference type="OrthoDB" id="1440840at2"/>
<accession>A0A5B7WZI4</accession>
<evidence type="ECO:0000313" key="1">
    <source>
        <dbReference type="EMBL" id="QCY68664.1"/>
    </source>
</evidence>
<name>A0A5B7WZI4_9FLAO</name>
<dbReference type="RefSeq" id="WP_139065250.1">
    <property type="nucleotide sequence ID" value="NZ_CP040812.1"/>
</dbReference>
<dbReference type="AlphaFoldDB" id="A0A5B7WZI4"/>